<accession>A0A1H5UCY2</accession>
<dbReference type="EMBL" id="FNUT01000002">
    <property type="protein sequence ID" value="SEF72864.1"/>
    <property type="molecule type" value="Genomic_DNA"/>
</dbReference>
<keyword evidence="2" id="KW-1185">Reference proteome</keyword>
<dbReference type="AlphaFoldDB" id="A0A1H5UCY2"/>
<organism evidence="1 2">
    <name type="scientific">Sphingobacterium lactis</name>
    <dbReference type="NCBI Taxonomy" id="797291"/>
    <lineage>
        <taxon>Bacteria</taxon>
        <taxon>Pseudomonadati</taxon>
        <taxon>Bacteroidota</taxon>
        <taxon>Sphingobacteriia</taxon>
        <taxon>Sphingobacteriales</taxon>
        <taxon>Sphingobacteriaceae</taxon>
        <taxon>Sphingobacterium</taxon>
    </lineage>
</organism>
<gene>
    <name evidence="1" type="ORF">SAMN05421877_102252</name>
</gene>
<sequence length="341" mass="37090">MFGLMLALSACDKKEIEVVEPEPEEPTKPPTPKPLTFFFAGYSYGTDYKAADRRAILSINDSVVRLSPNMRSDAVAISAVNSKEAHLTGYQVTAAGTKRAVYWKNNKIQYLSGASKDNTGSAIHVVGSKVYIGGRVDTLNAYKLVLWTNGVASRKGCCLVQSGLNSISESNGKPVVAGRFASNAFMFVNGMGIALAGPNTYADYIHAIGTDIYVLGKETVSASSDAAMVWKNDKEVFRLPFGDFATDVLGTMAGKDYYFVANIQKNGKRIAVVYKNKTKLYQLSHTQNLEATAIQVVAGKVYVLGNYQNGQKSTGVLWTNGKPKVLFAESKKIYLHDFVIK</sequence>
<protein>
    <submittedName>
        <fullName evidence="1">Uncharacterized protein</fullName>
    </submittedName>
</protein>
<proteinExistence type="predicted"/>
<dbReference type="Proteomes" id="UP000236731">
    <property type="component" value="Unassembled WGS sequence"/>
</dbReference>
<evidence type="ECO:0000313" key="1">
    <source>
        <dbReference type="EMBL" id="SEF72864.1"/>
    </source>
</evidence>
<reference evidence="2" key="1">
    <citation type="submission" date="2016-10" db="EMBL/GenBank/DDBJ databases">
        <authorList>
            <person name="Varghese N."/>
            <person name="Submissions S."/>
        </authorList>
    </citation>
    <scope>NUCLEOTIDE SEQUENCE [LARGE SCALE GENOMIC DNA]</scope>
    <source>
        <strain evidence="2">DSM 22361</strain>
    </source>
</reference>
<name>A0A1H5UCY2_9SPHI</name>
<evidence type="ECO:0000313" key="2">
    <source>
        <dbReference type="Proteomes" id="UP000236731"/>
    </source>
</evidence>